<comment type="function">
    <text evidence="7">MFS antiporter that does not display functional linkage as drug transporter and performs functions that significantly affect biofilm development and virulence. No substrate for transport has been identified yet, but plays an important role in the growth in the host.</text>
</comment>
<dbReference type="InterPro" id="IPR020846">
    <property type="entry name" value="MFS_dom"/>
</dbReference>
<dbReference type="GO" id="GO:0001765">
    <property type="term" value="P:membrane raft assembly"/>
    <property type="evidence" value="ECO:0007669"/>
    <property type="project" value="UniProtKB-ARBA"/>
</dbReference>
<dbReference type="Pfam" id="PF07690">
    <property type="entry name" value="MFS_1"/>
    <property type="match status" value="1"/>
</dbReference>
<dbReference type="OrthoDB" id="440553at2759"/>
<evidence type="ECO:0000256" key="1">
    <source>
        <dbReference type="ARBA" id="ARBA00004141"/>
    </source>
</evidence>
<feature type="domain" description="Major facilitator superfamily (MFS) profile" evidence="9">
    <location>
        <begin position="25"/>
        <end position="469"/>
    </location>
</feature>
<keyword evidence="4 8" id="KW-1133">Transmembrane helix</keyword>
<feature type="transmembrane region" description="Helical" evidence="8">
    <location>
        <begin position="351"/>
        <end position="370"/>
    </location>
</feature>
<dbReference type="SUPFAM" id="SSF103473">
    <property type="entry name" value="MFS general substrate transporter"/>
    <property type="match status" value="1"/>
</dbReference>
<feature type="transmembrane region" description="Helical" evidence="8">
    <location>
        <begin position="52"/>
        <end position="71"/>
    </location>
</feature>
<dbReference type="FunFam" id="1.20.1250.20:FF:000172">
    <property type="entry name" value="MFS multidrug resistance transporter"/>
    <property type="match status" value="1"/>
</dbReference>
<organism evidence="11">
    <name type="scientific">Candida tenuis (strain ATCC 10573 / BCRC 21748 / CBS 615 / JCM 9827 / NBRC 10315 / NRRL Y-1498 / VKM Y-70)</name>
    <name type="common">Yeast</name>
    <name type="synonym">Yamadazyma tenuis</name>
    <dbReference type="NCBI Taxonomy" id="590646"/>
    <lineage>
        <taxon>Eukaryota</taxon>
        <taxon>Fungi</taxon>
        <taxon>Dikarya</taxon>
        <taxon>Ascomycota</taxon>
        <taxon>Saccharomycotina</taxon>
        <taxon>Pichiomycetes</taxon>
        <taxon>Debaryomycetaceae</taxon>
        <taxon>Yamadazyma</taxon>
    </lineage>
</organism>
<sequence>MATATITTHTTIPYSVFSPKQKYVLMVILSMAGFWSTVSSTIYFPAIPTVSSYFNISSGIANLSVVAYLFFQGIVPTFSSNAADTVGRRPMILLSLLIYVAACIGLARSNAYWLLTVLRCVQAAGIGPVISISSGIAGDVCTAAERGGFVGMVGGMQLTGNAFGGLLGSGLISSYGWRGIFVFCAIGSGVTLVVISLVLPETLRQMVGNGSIKPQSVVNIPPIFVFKRLRRGWTNQIESLGPRKNLDVLAPFKILFNYQTLCVLFAPAVKFAVWSMALTSLTVLEGDGYNYTVLKVGYIYLPQGVTCLLGSLITGRLLNWSYRRSKNLHDEKYKEVPEHERPVFNSLRSRLYVCFVPSVMQFTGMIIYGWCLQFKMNISSIIISTCLISFSSSAAISTVSTVLVDMNPHHASAGVSLINLTRCWMAALCMGVLSNMTAAMGLGGTYTFWAAVGLLADTLMFYVAWYKTR</sequence>
<proteinExistence type="inferred from homology"/>
<dbReference type="GO" id="GO:0055088">
    <property type="term" value="P:lipid homeostasis"/>
    <property type="evidence" value="ECO:0007669"/>
    <property type="project" value="UniProtKB-ARBA"/>
</dbReference>
<dbReference type="Proteomes" id="UP000000707">
    <property type="component" value="Unassembled WGS sequence"/>
</dbReference>
<keyword evidence="3 8" id="KW-0812">Transmembrane</keyword>
<protein>
    <submittedName>
        <fullName evidence="10">MFS general substrate transporter</fullName>
    </submittedName>
</protein>
<feature type="transmembrane region" description="Helical" evidence="8">
    <location>
        <begin position="254"/>
        <end position="277"/>
    </location>
</feature>
<dbReference type="GeneID" id="18246188"/>
<dbReference type="HOGENOM" id="CLU_008455_8_4_1"/>
<evidence type="ECO:0000256" key="6">
    <source>
        <dbReference type="ARBA" id="ARBA00038347"/>
    </source>
</evidence>
<keyword evidence="5 8" id="KW-0472">Membrane</keyword>
<dbReference type="eggNOG" id="KOG0255">
    <property type="taxonomic scope" value="Eukaryota"/>
</dbReference>
<keyword evidence="11" id="KW-1185">Reference proteome</keyword>
<name>G3BF78_CANTC</name>
<reference evidence="10 11" key="1">
    <citation type="journal article" date="2011" name="Proc. Natl. Acad. Sci. U.S.A.">
        <title>Comparative genomics of xylose-fermenting fungi for enhanced biofuel production.</title>
        <authorList>
            <person name="Wohlbach D.J."/>
            <person name="Kuo A."/>
            <person name="Sato T.K."/>
            <person name="Potts K.M."/>
            <person name="Salamov A.A."/>
            <person name="LaButti K.M."/>
            <person name="Sun H."/>
            <person name="Clum A."/>
            <person name="Pangilinan J.L."/>
            <person name="Lindquist E.A."/>
            <person name="Lucas S."/>
            <person name="Lapidus A."/>
            <person name="Jin M."/>
            <person name="Gunawan C."/>
            <person name="Balan V."/>
            <person name="Dale B.E."/>
            <person name="Jeffries T.W."/>
            <person name="Zinkel R."/>
            <person name="Barry K.W."/>
            <person name="Grigoriev I.V."/>
            <person name="Gasch A.P."/>
        </authorList>
    </citation>
    <scope>NUCLEOTIDE SEQUENCE [LARGE SCALE GENOMIC DNA]</scope>
    <source>
        <strain evidence="11">ATCC 10573 / BCRC 21748 / CBS 615 / JCM 9827 / NBRC 10315 / NRRL Y-1498 / VKM Y-70</strain>
    </source>
</reference>
<dbReference type="AlphaFoldDB" id="G3BF78"/>
<evidence type="ECO:0000256" key="3">
    <source>
        <dbReference type="ARBA" id="ARBA00022692"/>
    </source>
</evidence>
<feature type="transmembrane region" description="Helical" evidence="8">
    <location>
        <begin position="297"/>
        <end position="318"/>
    </location>
</feature>
<gene>
    <name evidence="10" type="ORF">CANTEDRAFT_110363</name>
</gene>
<dbReference type="KEGG" id="cten:18246188"/>
<feature type="transmembrane region" description="Helical" evidence="8">
    <location>
        <begin position="175"/>
        <end position="199"/>
    </location>
</feature>
<evidence type="ECO:0000256" key="8">
    <source>
        <dbReference type="SAM" id="Phobius"/>
    </source>
</evidence>
<comment type="similarity">
    <text evidence="6">Belongs to the major facilitator superfamily. CAR1 family.</text>
</comment>
<feature type="transmembrane region" description="Helical" evidence="8">
    <location>
        <begin position="448"/>
        <end position="466"/>
    </location>
</feature>
<feature type="transmembrane region" description="Helical" evidence="8">
    <location>
        <begin position="23"/>
        <end position="46"/>
    </location>
</feature>
<dbReference type="GO" id="GO:0005886">
    <property type="term" value="C:plasma membrane"/>
    <property type="evidence" value="ECO:0007669"/>
    <property type="project" value="TreeGrafter"/>
</dbReference>
<dbReference type="PANTHER" id="PTHR23502">
    <property type="entry name" value="MAJOR FACILITATOR SUPERFAMILY"/>
    <property type="match status" value="1"/>
</dbReference>
<comment type="subcellular location">
    <subcellularLocation>
        <location evidence="1">Membrane</location>
        <topology evidence="1">Multi-pass membrane protein</topology>
    </subcellularLocation>
</comment>
<evidence type="ECO:0000313" key="11">
    <source>
        <dbReference type="Proteomes" id="UP000000707"/>
    </source>
</evidence>
<dbReference type="InterPro" id="IPR036259">
    <property type="entry name" value="MFS_trans_sf"/>
</dbReference>
<feature type="transmembrane region" description="Helical" evidence="8">
    <location>
        <begin position="382"/>
        <end position="404"/>
    </location>
</feature>
<feature type="transmembrane region" description="Helical" evidence="8">
    <location>
        <begin position="91"/>
        <end position="109"/>
    </location>
</feature>
<dbReference type="PROSITE" id="PS50850">
    <property type="entry name" value="MFS"/>
    <property type="match status" value="1"/>
</dbReference>
<accession>G3BF78</accession>
<evidence type="ECO:0000313" key="10">
    <source>
        <dbReference type="EMBL" id="EGV60660.1"/>
    </source>
</evidence>
<evidence type="ECO:0000256" key="7">
    <source>
        <dbReference type="ARBA" id="ARBA00053949"/>
    </source>
</evidence>
<evidence type="ECO:0000256" key="4">
    <source>
        <dbReference type="ARBA" id="ARBA00022989"/>
    </source>
</evidence>
<dbReference type="Gene3D" id="1.20.1250.20">
    <property type="entry name" value="MFS general substrate transporter like domains"/>
    <property type="match status" value="1"/>
</dbReference>
<evidence type="ECO:0000259" key="9">
    <source>
        <dbReference type="PROSITE" id="PS50850"/>
    </source>
</evidence>
<dbReference type="InterPro" id="IPR011701">
    <property type="entry name" value="MFS"/>
</dbReference>
<dbReference type="EMBL" id="GL996528">
    <property type="protein sequence ID" value="EGV60660.1"/>
    <property type="molecule type" value="Genomic_DNA"/>
</dbReference>
<evidence type="ECO:0000256" key="2">
    <source>
        <dbReference type="ARBA" id="ARBA00022448"/>
    </source>
</evidence>
<keyword evidence="2" id="KW-0813">Transport</keyword>
<evidence type="ECO:0000256" key="5">
    <source>
        <dbReference type="ARBA" id="ARBA00023136"/>
    </source>
</evidence>
<dbReference type="PANTHER" id="PTHR23502:SF51">
    <property type="entry name" value="QUINIDINE RESISTANCE PROTEIN 1-RELATED"/>
    <property type="match status" value="1"/>
</dbReference>
<dbReference type="GO" id="GO:0022857">
    <property type="term" value="F:transmembrane transporter activity"/>
    <property type="evidence" value="ECO:0007669"/>
    <property type="project" value="InterPro"/>
</dbReference>
<dbReference type="GO" id="GO:0045121">
    <property type="term" value="C:membrane raft"/>
    <property type="evidence" value="ECO:0007669"/>
    <property type="project" value="UniProtKB-ARBA"/>
</dbReference>